<name>A0A0W0R1B5_9GAMM</name>
<protein>
    <submittedName>
        <fullName evidence="2">Phosphoribosyltransferase</fullName>
    </submittedName>
</protein>
<reference evidence="2 4" key="1">
    <citation type="submission" date="2015-11" db="EMBL/GenBank/DDBJ databases">
        <title>Identification of large and diverse effector repertoires of 38 Legionella species.</title>
        <authorList>
            <person name="Burstein D."/>
            <person name="Amaro F."/>
            <person name="Zusman T."/>
            <person name="Lifshitz Z."/>
            <person name="Cohen O."/>
            <person name="Gilbert J.A."/>
            <person name="Pupko T."/>
            <person name="Shuman H.A."/>
            <person name="Segal G."/>
        </authorList>
    </citation>
    <scope>NUCLEOTIDE SEQUENCE [LARGE SCALE GENOMIC DNA]</scope>
    <source>
        <strain evidence="2 4">1762-AUS-E</strain>
    </source>
</reference>
<feature type="domain" description="Phosphoribosyltransferase" evidence="1">
    <location>
        <begin position="14"/>
        <end position="176"/>
    </location>
</feature>
<proteinExistence type="predicted"/>
<dbReference type="KEGG" id="ladl:NCTC12735_00183"/>
<dbReference type="EMBL" id="LR134417">
    <property type="protein sequence ID" value="VEH82950.1"/>
    <property type="molecule type" value="Genomic_DNA"/>
</dbReference>
<keyword evidence="2" id="KW-0328">Glycosyltransferase</keyword>
<keyword evidence="3" id="KW-0614">Plasmid</keyword>
<dbReference type="OrthoDB" id="9810066at2"/>
<dbReference type="InterPro" id="IPR000836">
    <property type="entry name" value="PRTase_dom"/>
</dbReference>
<evidence type="ECO:0000313" key="5">
    <source>
        <dbReference type="Proteomes" id="UP000281170"/>
    </source>
</evidence>
<keyword evidence="4" id="KW-1185">Reference proteome</keyword>
<evidence type="ECO:0000259" key="1">
    <source>
        <dbReference type="Pfam" id="PF00156"/>
    </source>
</evidence>
<dbReference type="CDD" id="cd06223">
    <property type="entry name" value="PRTases_typeI"/>
    <property type="match status" value="1"/>
</dbReference>
<dbReference type="InterPro" id="IPR029057">
    <property type="entry name" value="PRTase-like"/>
</dbReference>
<keyword evidence="2" id="KW-0808">Transferase</keyword>
<gene>
    <name evidence="2" type="ORF">Lade_2173</name>
    <name evidence="3" type="ORF">NCTC12735_00183</name>
</gene>
<dbReference type="Proteomes" id="UP000054859">
    <property type="component" value="Unassembled WGS sequence"/>
</dbReference>
<evidence type="ECO:0000313" key="2">
    <source>
        <dbReference type="EMBL" id="KTC64879.1"/>
    </source>
</evidence>
<dbReference type="RefSeq" id="WP_058463212.1">
    <property type="nucleotide sequence ID" value="NZ_CAAAHS010000001.1"/>
</dbReference>
<organism evidence="2 4">
    <name type="scientific">Legionella adelaidensis</name>
    <dbReference type="NCBI Taxonomy" id="45056"/>
    <lineage>
        <taxon>Bacteria</taxon>
        <taxon>Pseudomonadati</taxon>
        <taxon>Pseudomonadota</taxon>
        <taxon>Gammaproteobacteria</taxon>
        <taxon>Legionellales</taxon>
        <taxon>Legionellaceae</taxon>
        <taxon>Legionella</taxon>
    </lineage>
</organism>
<dbReference type="AlphaFoldDB" id="A0A0W0R1B5"/>
<dbReference type="GO" id="GO:0016757">
    <property type="term" value="F:glycosyltransferase activity"/>
    <property type="evidence" value="ECO:0007669"/>
    <property type="project" value="UniProtKB-KW"/>
</dbReference>
<sequence length="214" mass="24181">MEKYIDRQEAGEILAKELIGYKKVKDTIIYALPRGGVPVAYQVAKKLDLPLDVFIVRKLGVPGHEELAFGAIAGENTVLYNERIIRDLSIPKEVVEKIIAKEKKELERRELNYRGNIPHPDIENKTIILIDDGIATGATIRVAIKALREQNPREIILAAPVASLATIKEMAVEVDKIYCPLQPVQFFAVGLWYEDFSQTTDEEVRELLKLSKKM</sequence>
<dbReference type="SUPFAM" id="SSF53271">
    <property type="entry name" value="PRTase-like"/>
    <property type="match status" value="1"/>
</dbReference>
<evidence type="ECO:0000313" key="3">
    <source>
        <dbReference type="EMBL" id="VEH82950.1"/>
    </source>
</evidence>
<dbReference type="STRING" id="45056.Lade_2173"/>
<evidence type="ECO:0000313" key="4">
    <source>
        <dbReference type="Proteomes" id="UP000054859"/>
    </source>
</evidence>
<dbReference type="Pfam" id="PF00156">
    <property type="entry name" value="Pribosyltran"/>
    <property type="match status" value="1"/>
</dbReference>
<geneLocation type="plasmid" evidence="3 5">
    <name>8</name>
</geneLocation>
<reference evidence="3 5" key="2">
    <citation type="submission" date="2018-12" db="EMBL/GenBank/DDBJ databases">
        <authorList>
            <consortium name="Pathogen Informatics"/>
        </authorList>
    </citation>
    <scope>NUCLEOTIDE SEQUENCE [LARGE SCALE GENOMIC DNA]</scope>
    <source>
        <strain evidence="3 5">NCTC12735</strain>
        <plasmid evidence="5">8</plasmid>
    </source>
</reference>
<dbReference type="EMBL" id="LNKA01000019">
    <property type="protein sequence ID" value="KTC64879.1"/>
    <property type="molecule type" value="Genomic_DNA"/>
</dbReference>
<dbReference type="PATRIC" id="fig|45056.6.peg.2247"/>
<accession>A0A0W0R1B5</accession>
<dbReference type="Gene3D" id="3.30.1310.20">
    <property type="entry name" value="PRTase-like"/>
    <property type="match status" value="1"/>
</dbReference>
<dbReference type="Proteomes" id="UP000281170">
    <property type="component" value="Plasmid 8"/>
</dbReference>
<dbReference type="Gene3D" id="3.40.50.2020">
    <property type="match status" value="1"/>
</dbReference>